<feature type="region of interest" description="ARC ATPase binding" evidence="5">
    <location>
        <begin position="45"/>
        <end position="82"/>
    </location>
</feature>
<evidence type="ECO:0000256" key="2">
    <source>
        <dbReference type="ARBA" id="ARBA00010616"/>
    </source>
</evidence>
<dbReference type="AlphaFoldDB" id="C5EDN3"/>
<protein>
    <recommendedName>
        <fullName evidence="3 5">Prokaryotic ubiquitin-like protein Pup</fullName>
    </recommendedName>
    <alternativeName>
        <fullName evidence="4 5">Bacterial ubiquitin-like modifier</fullName>
    </alternativeName>
</protein>
<dbReference type="Pfam" id="PF05639">
    <property type="entry name" value="Pup"/>
    <property type="match status" value="1"/>
</dbReference>
<feature type="compositionally biased region" description="Low complexity" evidence="6">
    <location>
        <begin position="24"/>
        <end position="57"/>
    </location>
</feature>
<dbReference type="EMBL" id="DS990259">
    <property type="protein sequence ID" value="EEQ56127.1"/>
    <property type="molecule type" value="Genomic_DNA"/>
</dbReference>
<gene>
    <name evidence="5" type="primary">pup</name>
    <name evidence="7" type="ORF">BLIG_01796</name>
</gene>
<evidence type="ECO:0000313" key="7">
    <source>
        <dbReference type="EMBL" id="EEQ56127.1"/>
    </source>
</evidence>
<evidence type="ECO:0000256" key="5">
    <source>
        <dbReference type="HAMAP-Rule" id="MF_02106"/>
    </source>
</evidence>
<evidence type="ECO:0000256" key="4">
    <source>
        <dbReference type="ARBA" id="ARBA00032321"/>
    </source>
</evidence>
<dbReference type="GO" id="GO:0070628">
    <property type="term" value="F:proteasome binding"/>
    <property type="evidence" value="ECO:0007669"/>
    <property type="project" value="UniProtKB-UniRule"/>
</dbReference>
<dbReference type="InterPro" id="IPR008515">
    <property type="entry name" value="Ubiquitin-like_Pup"/>
</dbReference>
<comment type="subunit">
    <text evidence="5">Strongly interacts with the proteasome-associated ATPase ARC through a hydrophobic interface; the interacting region of Pup lies in its C-terminal half. There is one Pup binding site per ARC hexamer ring.</text>
</comment>
<dbReference type="NCBIfam" id="TIGR03687">
    <property type="entry name" value="pupylate_cterm"/>
    <property type="match status" value="1"/>
</dbReference>
<sequence>MRGAVGRRLTEGSLTAQKEDNMPQQFEQPQAQQAATQEDDALATTQAAAQTESTDQADVLDDILDDIESALETNAEEYVNSFVQKGGE</sequence>
<keyword evidence="5" id="KW-1017">Isopeptide bond</keyword>
<comment type="domain">
    <text evidence="5">The N-terminal unstructured half of Pup provides a signal required to initiate unfolding and degradation by the proteasome but is not needed for pupylation, while the C-terminal helical half of Pup interacts with ARC to target proteins to the proteasome.</text>
</comment>
<comment type="similarity">
    <text evidence="2 5">Belongs to the prokaryotic ubiquitin-like protein family.</text>
</comment>
<comment type="pathway">
    <text evidence="1 5">Protein degradation; proteasomal Pup-dependent pathway.</text>
</comment>
<dbReference type="GO" id="GO:0070490">
    <property type="term" value="P:protein pupylation"/>
    <property type="evidence" value="ECO:0007669"/>
    <property type="project" value="UniProtKB-UniRule"/>
</dbReference>
<comment type="caution">
    <text evidence="5">Lacks conserved residue(s) required for the propagation of feature annotation.</text>
</comment>
<proteinExistence type="inferred from homology"/>
<dbReference type="GO" id="GO:0010498">
    <property type="term" value="P:proteasomal protein catabolic process"/>
    <property type="evidence" value="ECO:0007669"/>
    <property type="project" value="UniProtKB-UniRule"/>
</dbReference>
<organism evidence="7">
    <name type="scientific">Bifidobacterium longum subsp. infantis CCUG 52486</name>
    <dbReference type="NCBI Taxonomy" id="537937"/>
    <lineage>
        <taxon>Bacteria</taxon>
        <taxon>Bacillati</taxon>
        <taxon>Actinomycetota</taxon>
        <taxon>Actinomycetes</taxon>
        <taxon>Bifidobacteriales</taxon>
        <taxon>Bifidobacteriaceae</taxon>
        <taxon>Bifidobacterium</taxon>
    </lineage>
</organism>
<dbReference type="HAMAP" id="MF_02106">
    <property type="entry name" value="Pup"/>
    <property type="match status" value="1"/>
</dbReference>
<feature type="region of interest" description="Disordered" evidence="6">
    <location>
        <begin position="1"/>
        <end position="57"/>
    </location>
</feature>
<evidence type="ECO:0000256" key="3">
    <source>
        <dbReference type="ARBA" id="ARBA00016748"/>
    </source>
</evidence>
<name>C5EDN3_BIFLI</name>
<evidence type="ECO:0000256" key="6">
    <source>
        <dbReference type="SAM" id="MobiDB-lite"/>
    </source>
</evidence>
<accession>C5EDN3</accession>
<dbReference type="HOGENOM" id="CLU_183816_0_0_11"/>
<dbReference type="UniPathway" id="UPA00997"/>
<dbReference type="GO" id="GO:0019941">
    <property type="term" value="P:modification-dependent protein catabolic process"/>
    <property type="evidence" value="ECO:0007669"/>
    <property type="project" value="UniProtKB-UniRule"/>
</dbReference>
<reference evidence="7" key="1">
    <citation type="submission" date="2008-08" db="EMBL/GenBank/DDBJ databases">
        <title>Annotation of Bifidobacterium longum subsp. infantis CCUG 52486.</title>
        <authorList>
            <consortium name="The Broad Institute Genome Sequencing Platform"/>
            <person name="Gougoulias C."/>
            <person name="Tuohy K.M."/>
            <person name="Gibson G.R."/>
            <person name="Ward D."/>
            <person name="Mehta T."/>
            <person name="Young S."/>
            <person name="Jaffe D."/>
            <person name="Gnerre S."/>
            <person name="Berlin A."/>
            <person name="Heiman D."/>
            <person name="Hepburn T."/>
            <person name="Shea T."/>
            <person name="Sykes S."/>
            <person name="Alvarado L."/>
            <person name="Kodira C."/>
            <person name="Borodovsky M."/>
            <person name="Lander E."/>
            <person name="Galagan J."/>
            <person name="Nusbaum C."/>
            <person name="Birren B."/>
        </authorList>
    </citation>
    <scope>NUCLEOTIDE SEQUENCE [LARGE SCALE GENOMIC DNA]</scope>
    <source>
        <strain evidence="7">CCUG 52486</strain>
    </source>
</reference>
<feature type="cross-link" description="Isoglutamyl lysine isopeptide (Glu-Lys) (interchain with K-? in acceptor proteins)" evidence="5">
    <location>
        <position position="88"/>
    </location>
</feature>
<comment type="function">
    <text evidence="5">Protein modifier that is covalently attached to lysine residues of substrate proteins, thereby targeting them for proteasomal degradation. The tagging system is termed pupylation.</text>
</comment>
<keyword evidence="5" id="KW-0833">Ubl conjugation pathway</keyword>
<dbReference type="Proteomes" id="UP000005084">
    <property type="component" value="Unassembled WGS sequence"/>
</dbReference>
<dbReference type="GO" id="GO:0031386">
    <property type="term" value="F:protein tag activity"/>
    <property type="evidence" value="ECO:0007669"/>
    <property type="project" value="UniProtKB-UniRule"/>
</dbReference>
<evidence type="ECO:0000256" key="1">
    <source>
        <dbReference type="ARBA" id="ARBA00004707"/>
    </source>
</evidence>